<keyword evidence="2" id="KW-0472">Membrane</keyword>
<organism evidence="4 5">
    <name type="scientific">Ramlibacter aquaticus</name>
    <dbReference type="NCBI Taxonomy" id="2780094"/>
    <lineage>
        <taxon>Bacteria</taxon>
        <taxon>Pseudomonadati</taxon>
        <taxon>Pseudomonadota</taxon>
        <taxon>Betaproteobacteria</taxon>
        <taxon>Burkholderiales</taxon>
        <taxon>Comamonadaceae</taxon>
        <taxon>Ramlibacter</taxon>
    </lineage>
</organism>
<gene>
    <name evidence="4" type="ORF">IM725_05125</name>
</gene>
<keyword evidence="5" id="KW-1185">Reference proteome</keyword>
<protein>
    <submittedName>
        <fullName evidence="4">General secretion pathway protein GspB</fullName>
    </submittedName>
</protein>
<accession>A0ABR9SC77</accession>
<evidence type="ECO:0000313" key="4">
    <source>
        <dbReference type="EMBL" id="MBE7939956.1"/>
    </source>
</evidence>
<feature type="domain" description="Type II secretion system protein GspB C-terminal" evidence="3">
    <location>
        <begin position="214"/>
        <end position="270"/>
    </location>
</feature>
<feature type="compositionally biased region" description="Low complexity" evidence="1">
    <location>
        <begin position="94"/>
        <end position="124"/>
    </location>
</feature>
<feature type="region of interest" description="Disordered" evidence="1">
    <location>
        <begin position="78"/>
        <end position="209"/>
    </location>
</feature>
<dbReference type="Proteomes" id="UP000715965">
    <property type="component" value="Unassembled WGS sequence"/>
</dbReference>
<evidence type="ECO:0000259" key="3">
    <source>
        <dbReference type="Pfam" id="PF16537"/>
    </source>
</evidence>
<feature type="compositionally biased region" description="Low complexity" evidence="1">
    <location>
        <begin position="149"/>
        <end position="160"/>
    </location>
</feature>
<dbReference type="EMBL" id="JADDOJ010000013">
    <property type="protein sequence ID" value="MBE7939956.1"/>
    <property type="molecule type" value="Genomic_DNA"/>
</dbReference>
<name>A0ABR9SC77_9BURK</name>
<evidence type="ECO:0000256" key="2">
    <source>
        <dbReference type="SAM" id="Phobius"/>
    </source>
</evidence>
<dbReference type="RefSeq" id="WP_193779496.1">
    <property type="nucleotide sequence ID" value="NZ_JADDOJ010000013.1"/>
</dbReference>
<feature type="compositionally biased region" description="Pro residues" evidence="1">
    <location>
        <begin position="82"/>
        <end position="93"/>
    </location>
</feature>
<proteinExistence type="predicted"/>
<sequence length="272" mass="27120">MSYILDALRKADAQRERDPARGIHAQAVAAVGEGGRPPAGGRWVWAVAGLVVLGLAAGGWWVASRGARPVPAGTVAVAQAPAQPPQPSTPTPPAAQVQAPVQAPPVAQAVPPAVQAQPGARVPPTGEAPASVPPIPALPRPAVAPVQRGAAPAPASAATAGGQGSPGPVMAQPGPARGPSRGTAQAQPSPQPAGQPQAQAQAQPQAVPLPADAPRVVVSGGVYSADPSQRMLIANGQVFNEGSEIAAGVRLVQIQPRTAVLEFRGGRYTVAY</sequence>
<keyword evidence="2" id="KW-1133">Transmembrane helix</keyword>
<reference evidence="4 5" key="1">
    <citation type="submission" date="2020-10" db="EMBL/GenBank/DDBJ databases">
        <title>Draft genome of Ramlibacter aquaticus LMG 30558.</title>
        <authorList>
            <person name="Props R."/>
        </authorList>
    </citation>
    <scope>NUCLEOTIDE SEQUENCE [LARGE SCALE GENOMIC DNA]</scope>
    <source>
        <strain evidence="4 5">LMG 30558</strain>
    </source>
</reference>
<feature type="compositionally biased region" description="Low complexity" evidence="1">
    <location>
        <begin position="184"/>
        <end position="209"/>
    </location>
</feature>
<evidence type="ECO:0000313" key="5">
    <source>
        <dbReference type="Proteomes" id="UP000715965"/>
    </source>
</evidence>
<comment type="caution">
    <text evidence="4">The sequence shown here is derived from an EMBL/GenBank/DDBJ whole genome shotgun (WGS) entry which is preliminary data.</text>
</comment>
<dbReference type="Pfam" id="PF16537">
    <property type="entry name" value="T2SSB"/>
    <property type="match status" value="1"/>
</dbReference>
<keyword evidence="2" id="KW-0812">Transmembrane</keyword>
<evidence type="ECO:0000256" key="1">
    <source>
        <dbReference type="SAM" id="MobiDB-lite"/>
    </source>
</evidence>
<feature type="transmembrane region" description="Helical" evidence="2">
    <location>
        <begin position="43"/>
        <end position="63"/>
    </location>
</feature>
<dbReference type="InterPro" id="IPR032389">
    <property type="entry name" value="GspB_C"/>
</dbReference>